<reference evidence="3" key="1">
    <citation type="journal article" date="2019" name="Int. J. Syst. Evol. Microbiol.">
        <title>The Global Catalogue of Microorganisms (GCM) 10K type strain sequencing project: providing services to taxonomists for standard genome sequencing and annotation.</title>
        <authorList>
            <consortium name="The Broad Institute Genomics Platform"/>
            <consortium name="The Broad Institute Genome Sequencing Center for Infectious Disease"/>
            <person name="Wu L."/>
            <person name="Ma J."/>
        </authorList>
    </citation>
    <scope>NUCLEOTIDE SEQUENCE [LARGE SCALE GENOMIC DNA]</scope>
    <source>
        <strain evidence="3">CCUG 70865</strain>
    </source>
</reference>
<evidence type="ECO:0000313" key="2">
    <source>
        <dbReference type="EMBL" id="MFD1601715.1"/>
    </source>
</evidence>
<dbReference type="RefSeq" id="WP_379816146.1">
    <property type="nucleotide sequence ID" value="NZ_JBHUDZ010000002.1"/>
</dbReference>
<dbReference type="EMBL" id="JBHUDZ010000002">
    <property type="protein sequence ID" value="MFD1601715.1"/>
    <property type="molecule type" value="Genomic_DNA"/>
</dbReference>
<organism evidence="2 3">
    <name type="scientific">Flavobacterium artemisiae</name>
    <dbReference type="NCBI Taxonomy" id="2126556"/>
    <lineage>
        <taxon>Bacteria</taxon>
        <taxon>Pseudomonadati</taxon>
        <taxon>Bacteroidota</taxon>
        <taxon>Flavobacteriia</taxon>
        <taxon>Flavobacteriales</taxon>
        <taxon>Flavobacteriaceae</taxon>
        <taxon>Flavobacterium</taxon>
    </lineage>
</organism>
<protein>
    <submittedName>
        <fullName evidence="2">Bacteriocin</fullName>
    </submittedName>
</protein>
<evidence type="ECO:0000256" key="1">
    <source>
        <dbReference type="SAM" id="MobiDB-lite"/>
    </source>
</evidence>
<name>A0ABW4H8T6_9FLAO</name>
<dbReference type="NCBIfam" id="TIGR01847">
    <property type="entry name" value="bacteriocin_sig"/>
    <property type="match status" value="1"/>
</dbReference>
<evidence type="ECO:0000313" key="3">
    <source>
        <dbReference type="Proteomes" id="UP001597138"/>
    </source>
</evidence>
<dbReference type="InterPro" id="IPR010133">
    <property type="entry name" value="Bacteriocin_signal_seq"/>
</dbReference>
<keyword evidence="3" id="KW-1185">Reference proteome</keyword>
<dbReference type="Proteomes" id="UP001597138">
    <property type="component" value="Unassembled WGS sequence"/>
</dbReference>
<feature type="compositionally biased region" description="Polar residues" evidence="1">
    <location>
        <begin position="37"/>
        <end position="48"/>
    </location>
</feature>
<accession>A0ABW4H8T6</accession>
<proteinExistence type="predicted"/>
<sequence length="48" mass="5327">MKINNHVTMENKEKLNKVFKPLSNQQLESVVGGPETSRGTESVVQKGD</sequence>
<feature type="region of interest" description="Disordered" evidence="1">
    <location>
        <begin position="26"/>
        <end position="48"/>
    </location>
</feature>
<comment type="caution">
    <text evidence="2">The sequence shown here is derived from an EMBL/GenBank/DDBJ whole genome shotgun (WGS) entry which is preliminary data.</text>
</comment>
<gene>
    <name evidence="2" type="ORF">ACFSC2_03075</name>
</gene>